<dbReference type="Proteomes" id="UP000308836">
    <property type="component" value="Unassembled WGS sequence"/>
</dbReference>
<name>A0AC61R9H8_9FIRM</name>
<dbReference type="EMBL" id="SRYG01000004">
    <property type="protein sequence ID" value="TGY66793.1"/>
    <property type="molecule type" value="Genomic_DNA"/>
</dbReference>
<keyword evidence="2" id="KW-1185">Reference proteome</keyword>
<evidence type="ECO:0000313" key="1">
    <source>
        <dbReference type="EMBL" id="TGY66793.1"/>
    </source>
</evidence>
<proteinExistence type="predicted"/>
<gene>
    <name evidence="1" type="ORF">E5336_02505</name>
</gene>
<organism evidence="1 2">
    <name type="scientific">Dubosiella muris</name>
    <dbReference type="NCBI Taxonomy" id="3038133"/>
    <lineage>
        <taxon>Bacteria</taxon>
        <taxon>Bacillati</taxon>
        <taxon>Bacillota</taxon>
        <taxon>Erysipelotrichia</taxon>
        <taxon>Erysipelotrichales</taxon>
        <taxon>Erysipelotrichaceae</taxon>
        <taxon>Dubosiella</taxon>
    </lineage>
</organism>
<comment type="caution">
    <text evidence="1">The sequence shown here is derived from an EMBL/GenBank/DDBJ whole genome shotgun (WGS) entry which is preliminary data.</text>
</comment>
<sequence>MTYGLENDRIKLECTPKGGEMLHLIDKKKNLEVIYQGDEGWSGSNPSLFPIIGSTYKKTYTIAGREYSMKNHGLIRYATLEGRQTPDSVAFTYTSDEETRKQYPFDFEYEIEYRLDGGTVRIDYTIKNTGAEDMPFSFGLHPAFRVPQYEGETFEEYSIRFENEEDARQIVFSDDLRVPAREQDVHLDTWKLDRDEIEKYATIVYKDYTSTSVTLEHAGEPRLTMRFPGFPFLALWSHPSRSHFLCIEPWYGHADFDMSCDDFYAREGTLILQPGETFKTGYSIELCD</sequence>
<evidence type="ECO:0000313" key="2">
    <source>
        <dbReference type="Proteomes" id="UP000308836"/>
    </source>
</evidence>
<reference evidence="1" key="1">
    <citation type="submission" date="2019-04" db="EMBL/GenBank/DDBJ databases">
        <title>Microbes associate with the intestines of laboratory mice.</title>
        <authorList>
            <person name="Navarre W."/>
            <person name="Wong E."/>
            <person name="Huang K."/>
            <person name="Tropini C."/>
            <person name="Ng K."/>
            <person name="Yu B."/>
        </authorList>
    </citation>
    <scope>NUCLEOTIDE SEQUENCE</scope>
    <source>
        <strain evidence="1">NM09_H32</strain>
    </source>
</reference>
<accession>A0AC61R9H8</accession>
<protein>
    <submittedName>
        <fullName evidence="1">Aldose 1-epimerase family protein</fullName>
    </submittedName>
</protein>